<sequence length="95" mass="11137">MNEIIIRNVNDHLLNEIDRISIEKGFKTRNEFMISLLENYVERNEIPDHSFKALSEQISKNNIQNLQGQKDMSDLIAKEIGLINLYLEENENGYL</sequence>
<accession>A0A5C4TJZ2</accession>
<protein>
    <submittedName>
        <fullName evidence="1">Uncharacterized protein</fullName>
    </submittedName>
</protein>
<dbReference type="CDD" id="cd22231">
    <property type="entry name" value="RHH_NikR_HicB-like"/>
    <property type="match status" value="1"/>
</dbReference>
<evidence type="ECO:0000313" key="2">
    <source>
        <dbReference type="Proteomes" id="UP000313312"/>
    </source>
</evidence>
<dbReference type="EMBL" id="QFCR01000003">
    <property type="protein sequence ID" value="TNK90910.1"/>
    <property type="molecule type" value="Genomic_DNA"/>
</dbReference>
<dbReference type="Proteomes" id="UP000313312">
    <property type="component" value="Unassembled WGS sequence"/>
</dbReference>
<dbReference type="AlphaFoldDB" id="A0A5C4TJZ2"/>
<dbReference type="RefSeq" id="WP_139562279.1">
    <property type="nucleotide sequence ID" value="NZ_JARBEV010000003.1"/>
</dbReference>
<organism evidence="1 2">
    <name type="scientific">Fructilactobacillus sanfranciscensis</name>
    <name type="common">Lactobacillus sanfranciscensis</name>
    <dbReference type="NCBI Taxonomy" id="1625"/>
    <lineage>
        <taxon>Bacteria</taxon>
        <taxon>Bacillati</taxon>
        <taxon>Bacillota</taxon>
        <taxon>Bacilli</taxon>
        <taxon>Lactobacillales</taxon>
        <taxon>Lactobacillaceae</taxon>
        <taxon>Fructilactobacillus</taxon>
    </lineage>
</organism>
<name>A0A5C4TJZ2_FRUSA</name>
<reference evidence="1 2" key="1">
    <citation type="submission" date="2018-05" db="EMBL/GenBank/DDBJ databases">
        <title>Lactobacillus sanfranciscensis Ah4 draft denome sequence.</title>
        <authorList>
            <person name="Zhang G."/>
        </authorList>
    </citation>
    <scope>NUCLEOTIDE SEQUENCE [LARGE SCALE GENOMIC DNA]</scope>
    <source>
        <strain evidence="1 2">Ah4</strain>
    </source>
</reference>
<evidence type="ECO:0000313" key="1">
    <source>
        <dbReference type="EMBL" id="TNK90910.1"/>
    </source>
</evidence>
<gene>
    <name evidence="1" type="ORF">DID87_02065</name>
</gene>
<proteinExistence type="predicted"/>
<comment type="caution">
    <text evidence="1">The sequence shown here is derived from an EMBL/GenBank/DDBJ whole genome shotgun (WGS) entry which is preliminary data.</text>
</comment>